<name>A0A7R9J6W8_TIMCA</name>
<dbReference type="AlphaFoldDB" id="A0A7R9J6W8"/>
<organism evidence="2">
    <name type="scientific">Timema californicum</name>
    <name type="common">California timema</name>
    <name type="synonym">Walking stick</name>
    <dbReference type="NCBI Taxonomy" id="61474"/>
    <lineage>
        <taxon>Eukaryota</taxon>
        <taxon>Metazoa</taxon>
        <taxon>Ecdysozoa</taxon>
        <taxon>Arthropoda</taxon>
        <taxon>Hexapoda</taxon>
        <taxon>Insecta</taxon>
        <taxon>Pterygota</taxon>
        <taxon>Neoptera</taxon>
        <taxon>Polyneoptera</taxon>
        <taxon>Phasmatodea</taxon>
        <taxon>Timematodea</taxon>
        <taxon>Timematoidea</taxon>
        <taxon>Timematidae</taxon>
        <taxon>Timema</taxon>
    </lineage>
</organism>
<dbReference type="EMBL" id="OE181817">
    <property type="protein sequence ID" value="CAD7573766.1"/>
    <property type="molecule type" value="Genomic_DNA"/>
</dbReference>
<protein>
    <submittedName>
        <fullName evidence="2">(California timema) hypothetical protein</fullName>
    </submittedName>
</protein>
<feature type="compositionally biased region" description="Low complexity" evidence="1">
    <location>
        <begin position="985"/>
        <end position="996"/>
    </location>
</feature>
<sequence>MWVLWADRPLLLPSATRRLCVKTEFAESLDFPLRFNFQPMLSTLLHQADLTLPRHLTPSPSASLSLVLVMTTAAHFSSDDDGKILIKQRNVQPGVWPWSFLRVSSLSRCWADMRCRRRDCADETTTWHSLHLASFTGTDLAHIREHSQLLKLLDVCPQLLREAGVLVIERHSPTCQCQDASTTPAPPDSTHTASCPRTAPETCACDAVDWGTHTGTSSTGFYTPVTALTMLILFPIRAVSPSSKEVALLIQNLSMLICNKRQTLLTRKFVPAPLRGSIPTEDTAIPGVLTSCKSWMLISTSNRTSMSCSGKRGMSVSVSYPRPHRAPMYLVRILSSERLACPSVIVSYSRSKQRRVNDAHTYLISARGAKRSAISAEKPWMLGIRVVLRRMRPVDEEFSSTVAATKSLRSTHKTNTEPTVKIVWVCLSNTGQDNIILPLVWVCLSNTGQDNIMLPLVGVCLSNTGQDNIMLPLVGVCLSNTGQDNIMLPLVGVCLSNTGQDNIMLPLVGVCLSNTGQDNIMLPLVGVCLSNTGQDNIMLPLVGVCLSNTGQDNIMLPLVGVCLSNTGQDNIMLPLVGVCLSNTGQDNIMLPLVGVCLSNTGQDNIMLPLVGVCLSNTGQDNIMLPLVGVCLSNTGQDNIMLPLVGVCLSNTGQDNIMLPLVGVCLSNTGQDNIMLPLVGVCLSNTGQDNIMLPLVGVCLSNTGQDNIMLPLVGVCLSNTGQDNIMLPLVGVCLSNTGQDNIMLPLVGVCLSNTGQDNIMLPLVGVCLSNTGQDNIMLPLVGVCLSNTGQDNIMLPLVGVCLSNTGQDNIMLPLVGVCLSNTGQDNIMLPLVGVCLSNTGQDNIMLPLVGVCLSNTRQDNIMLPLVGVSLCNTEQDNIMLPLVGGSLCNTEQDNIMLPLVGVLGVCVKVWIYEEVSFFSHQGLTVDPHLQGTVRAPQVDLHNTTHVCSHTSHTRPHHSHTSPSLTHVPIAHTHVTTTHTRPHHSHTSPPLTHVPITHTRPHHSHTSPYLTHVTTTHRYRTLLPVWRVGIGKIWVELQGALGELLLVVHGPGLLTVQTHVLLASSRGSPGDNTRGQLEVQPQTLSMEACFPFGANRVALLCALGVILEYQPIVDVDRVLGRGSRCYELHGHHAMYH</sequence>
<evidence type="ECO:0000256" key="1">
    <source>
        <dbReference type="SAM" id="MobiDB-lite"/>
    </source>
</evidence>
<feature type="region of interest" description="Disordered" evidence="1">
    <location>
        <begin position="974"/>
        <end position="1007"/>
    </location>
</feature>
<accession>A0A7R9J6W8</accession>
<gene>
    <name evidence="2" type="ORF">TCMB3V08_LOCUS6392</name>
</gene>
<reference evidence="2" key="1">
    <citation type="submission" date="2020-11" db="EMBL/GenBank/DDBJ databases">
        <authorList>
            <person name="Tran Van P."/>
        </authorList>
    </citation>
    <scope>NUCLEOTIDE SEQUENCE</scope>
</reference>
<proteinExistence type="predicted"/>
<evidence type="ECO:0000313" key="2">
    <source>
        <dbReference type="EMBL" id="CAD7573766.1"/>
    </source>
</evidence>